<evidence type="ECO:0000259" key="3">
    <source>
        <dbReference type="PROSITE" id="PS50054"/>
    </source>
</evidence>
<keyword evidence="6" id="KW-1185">Reference proteome</keyword>
<sequence length="188" mass="22093">MNKLTLIVLFIISYGYSQDDTEKQELKTDNYTTVNSKYFNNLYCINDSLFRSEQPSKMGFKELENSGVKTIINLRRLRNDIKKAQNTDLQLEHIPLATKFIQEEDVIEVLQRVQNAEKPVLIHCWHGSDRTGVMIAAYRIIVENWTKEDAINEFKIKEFGYHKNRYPNLVELLENLNVEHIKKELGIE</sequence>
<dbReference type="Gene3D" id="3.90.190.10">
    <property type="entry name" value="Protein tyrosine phosphatase superfamily"/>
    <property type="match status" value="1"/>
</dbReference>
<name>A0A6L6U5J9_9FLAO</name>
<dbReference type="InterPro" id="IPR055214">
    <property type="entry name" value="PTP-NADK"/>
</dbReference>
<keyword evidence="2" id="KW-0378">Hydrolase</keyword>
<dbReference type="PANTHER" id="PTHR31126">
    <property type="entry name" value="TYROSINE-PROTEIN PHOSPHATASE"/>
    <property type="match status" value="1"/>
</dbReference>
<dbReference type="PANTHER" id="PTHR31126:SF72">
    <property type="entry name" value="DUAL SPECIFICITY PROTEIN PHOSPHATASE TPBA"/>
    <property type="match status" value="1"/>
</dbReference>
<evidence type="ECO:0000313" key="6">
    <source>
        <dbReference type="Proteomes" id="UP000478208"/>
    </source>
</evidence>
<gene>
    <name evidence="5" type="ORF">GN138_03365</name>
</gene>
<dbReference type="Proteomes" id="UP000478208">
    <property type="component" value="Unassembled WGS sequence"/>
</dbReference>
<feature type="domain" description="Tyrosine specific protein phosphatases" evidence="4">
    <location>
        <begin position="104"/>
        <end position="160"/>
    </location>
</feature>
<dbReference type="SUPFAM" id="SSF52799">
    <property type="entry name" value="(Phosphotyrosine protein) phosphatases II"/>
    <property type="match status" value="1"/>
</dbReference>
<dbReference type="InterPro" id="IPR016130">
    <property type="entry name" value="Tyr_Pase_AS"/>
</dbReference>
<dbReference type="EMBL" id="WOWS01000001">
    <property type="protein sequence ID" value="MUU77473.1"/>
    <property type="molecule type" value="Genomic_DNA"/>
</dbReference>
<protein>
    <submittedName>
        <fullName evidence="5">Protein tyrosine phosphatase</fullName>
    </submittedName>
</protein>
<dbReference type="AlphaFoldDB" id="A0A6L6U5J9"/>
<comment type="caution">
    <text evidence="5">The sequence shown here is derived from an EMBL/GenBank/DDBJ whole genome shotgun (WGS) entry which is preliminary data.</text>
</comment>
<dbReference type="InterPro" id="IPR029021">
    <property type="entry name" value="Prot-tyrosine_phosphatase-like"/>
</dbReference>
<dbReference type="InterPro" id="IPR000387">
    <property type="entry name" value="Tyr_Pase_dom"/>
</dbReference>
<proteinExistence type="inferred from homology"/>
<accession>A0A6L6U5J9</accession>
<evidence type="ECO:0000256" key="2">
    <source>
        <dbReference type="ARBA" id="ARBA00022801"/>
    </source>
</evidence>
<evidence type="ECO:0000313" key="5">
    <source>
        <dbReference type="EMBL" id="MUU77473.1"/>
    </source>
</evidence>
<dbReference type="InterPro" id="IPR020422">
    <property type="entry name" value="TYR_PHOSPHATASE_DUAL_dom"/>
</dbReference>
<dbReference type="PROSITE" id="PS00383">
    <property type="entry name" value="TYR_PHOSPHATASE_1"/>
    <property type="match status" value="1"/>
</dbReference>
<organism evidence="5 6">
    <name type="scientific">Winogradskyella endarachnes</name>
    <dbReference type="NCBI Taxonomy" id="2681965"/>
    <lineage>
        <taxon>Bacteria</taxon>
        <taxon>Pseudomonadati</taxon>
        <taxon>Bacteroidota</taxon>
        <taxon>Flavobacteriia</taxon>
        <taxon>Flavobacteriales</taxon>
        <taxon>Flavobacteriaceae</taxon>
        <taxon>Winogradskyella</taxon>
    </lineage>
</organism>
<feature type="domain" description="Tyrosine-protein phosphatase" evidence="3">
    <location>
        <begin position="40"/>
        <end position="185"/>
    </location>
</feature>
<dbReference type="PROSITE" id="PS50056">
    <property type="entry name" value="TYR_PHOSPHATASE_2"/>
    <property type="match status" value="1"/>
</dbReference>
<evidence type="ECO:0000256" key="1">
    <source>
        <dbReference type="ARBA" id="ARBA00009580"/>
    </source>
</evidence>
<reference evidence="5 6" key="1">
    <citation type="submission" date="2019-12" db="EMBL/GenBank/DDBJ databases">
        <authorList>
            <person name="Li J."/>
        </authorList>
    </citation>
    <scope>NUCLEOTIDE SEQUENCE [LARGE SCALE GENOMIC DNA]</scope>
    <source>
        <strain evidence="5 6">HL2-2</strain>
    </source>
</reference>
<evidence type="ECO:0000259" key="4">
    <source>
        <dbReference type="PROSITE" id="PS50056"/>
    </source>
</evidence>
<dbReference type="Pfam" id="PF22741">
    <property type="entry name" value="PTP-NADK"/>
    <property type="match status" value="1"/>
</dbReference>
<dbReference type="RefSeq" id="WP_157362120.1">
    <property type="nucleotide sequence ID" value="NZ_WOWS01000001.1"/>
</dbReference>
<dbReference type="GO" id="GO:0016791">
    <property type="term" value="F:phosphatase activity"/>
    <property type="evidence" value="ECO:0007669"/>
    <property type="project" value="TreeGrafter"/>
</dbReference>
<dbReference type="PROSITE" id="PS50054">
    <property type="entry name" value="TYR_PHOSPHATASE_DUAL"/>
    <property type="match status" value="1"/>
</dbReference>
<comment type="similarity">
    <text evidence="1">Belongs to the protein-tyrosine phosphatase family.</text>
</comment>